<dbReference type="PANTHER" id="PTHR33375:SF1">
    <property type="entry name" value="CHROMOSOME-PARTITIONING PROTEIN PARB-RELATED"/>
    <property type="match status" value="1"/>
</dbReference>
<feature type="domain" description="ParB-like N-terminal" evidence="1">
    <location>
        <begin position="6"/>
        <end position="98"/>
    </location>
</feature>
<name>X1T5Q3_9ZZZZ</name>
<accession>X1T5Q3</accession>
<dbReference type="AlphaFoldDB" id="X1T5Q3"/>
<dbReference type="GO" id="GO:0007059">
    <property type="term" value="P:chromosome segregation"/>
    <property type="evidence" value="ECO:0007669"/>
    <property type="project" value="TreeGrafter"/>
</dbReference>
<dbReference type="SMART" id="SM00470">
    <property type="entry name" value="ParB"/>
    <property type="match status" value="1"/>
</dbReference>
<dbReference type="NCBIfam" id="TIGR00180">
    <property type="entry name" value="parB_part"/>
    <property type="match status" value="1"/>
</dbReference>
<protein>
    <recommendedName>
        <fullName evidence="1">ParB-like N-terminal domain-containing protein</fullName>
    </recommendedName>
</protein>
<dbReference type="PANTHER" id="PTHR33375">
    <property type="entry name" value="CHROMOSOME-PARTITIONING PROTEIN PARB-RELATED"/>
    <property type="match status" value="1"/>
</dbReference>
<proteinExistence type="predicted"/>
<dbReference type="InterPro" id="IPR003115">
    <property type="entry name" value="ParB_N"/>
</dbReference>
<feature type="non-terminal residue" evidence="2">
    <location>
        <position position="158"/>
    </location>
</feature>
<dbReference type="Gene3D" id="1.10.10.2830">
    <property type="match status" value="1"/>
</dbReference>
<dbReference type="InterPro" id="IPR036086">
    <property type="entry name" value="ParB/Sulfiredoxin_sf"/>
</dbReference>
<evidence type="ECO:0000259" key="1">
    <source>
        <dbReference type="SMART" id="SM00470"/>
    </source>
</evidence>
<dbReference type="SUPFAM" id="SSF109709">
    <property type="entry name" value="KorB DNA-binding domain-like"/>
    <property type="match status" value="1"/>
</dbReference>
<organism evidence="2">
    <name type="scientific">marine sediment metagenome</name>
    <dbReference type="NCBI Taxonomy" id="412755"/>
    <lineage>
        <taxon>unclassified sequences</taxon>
        <taxon>metagenomes</taxon>
        <taxon>ecological metagenomes</taxon>
    </lineage>
</organism>
<dbReference type="InterPro" id="IPR004437">
    <property type="entry name" value="ParB/RepB/Spo0J"/>
</dbReference>
<dbReference type="SUPFAM" id="SSF110849">
    <property type="entry name" value="ParB/Sulfiredoxin"/>
    <property type="match status" value="1"/>
</dbReference>
<gene>
    <name evidence="2" type="ORF">S12H4_29881</name>
</gene>
<dbReference type="EMBL" id="BARW01017271">
    <property type="protein sequence ID" value="GAJ00658.1"/>
    <property type="molecule type" value="Genomic_DNA"/>
</dbReference>
<dbReference type="GO" id="GO:0005694">
    <property type="term" value="C:chromosome"/>
    <property type="evidence" value="ECO:0007669"/>
    <property type="project" value="TreeGrafter"/>
</dbReference>
<dbReference type="Gene3D" id="3.90.1530.30">
    <property type="match status" value="1"/>
</dbReference>
<sequence length="158" mass="18799">MKYVPKEIKIDLIDLDDDTFRFRQVFREKDNESLKRSLQDQGQLSPVKLRKVGDRYQLIAGWRRTLMMRELGYDRIRAHIYVNIDDEEALNINIADNLHHVDLNEVEIAYLVRHLRTKKELSIEKISEITQFNSQRIYNLITLTELDLEIQQNVSEGN</sequence>
<reference evidence="2" key="1">
    <citation type="journal article" date="2014" name="Front. Microbiol.">
        <title>High frequency of phylogenetically diverse reductive dehalogenase-homologous genes in deep subseafloor sedimentary metagenomes.</title>
        <authorList>
            <person name="Kawai M."/>
            <person name="Futagami T."/>
            <person name="Toyoda A."/>
            <person name="Takaki Y."/>
            <person name="Nishi S."/>
            <person name="Hori S."/>
            <person name="Arai W."/>
            <person name="Tsubouchi T."/>
            <person name="Morono Y."/>
            <person name="Uchiyama I."/>
            <person name="Ito T."/>
            <person name="Fujiyama A."/>
            <person name="Inagaki F."/>
            <person name="Takami H."/>
        </authorList>
    </citation>
    <scope>NUCLEOTIDE SEQUENCE</scope>
    <source>
        <strain evidence="2">Expedition CK06-06</strain>
    </source>
</reference>
<dbReference type="GO" id="GO:0003677">
    <property type="term" value="F:DNA binding"/>
    <property type="evidence" value="ECO:0007669"/>
    <property type="project" value="InterPro"/>
</dbReference>
<dbReference type="Pfam" id="PF02195">
    <property type="entry name" value="ParB_N"/>
    <property type="match status" value="1"/>
</dbReference>
<evidence type="ECO:0000313" key="2">
    <source>
        <dbReference type="EMBL" id="GAJ00658.1"/>
    </source>
</evidence>
<dbReference type="InterPro" id="IPR050336">
    <property type="entry name" value="Chromosome_partition/occlusion"/>
</dbReference>
<comment type="caution">
    <text evidence="2">The sequence shown here is derived from an EMBL/GenBank/DDBJ whole genome shotgun (WGS) entry which is preliminary data.</text>
</comment>